<dbReference type="Proteomes" id="UP000185124">
    <property type="component" value="Unassembled WGS sequence"/>
</dbReference>
<dbReference type="AlphaFoldDB" id="A0A1N6AFI8"/>
<evidence type="ECO:0000313" key="3">
    <source>
        <dbReference type="Proteomes" id="UP000185124"/>
    </source>
</evidence>
<protein>
    <recommendedName>
        <fullName evidence="4">DUF4878 domain-containing protein</fullName>
    </recommendedName>
</protein>
<keyword evidence="3" id="KW-1185">Reference proteome</keyword>
<keyword evidence="1" id="KW-0472">Membrane</keyword>
<organism evidence="2 3">
    <name type="scientific">Micromonospora cremea</name>
    <dbReference type="NCBI Taxonomy" id="709881"/>
    <lineage>
        <taxon>Bacteria</taxon>
        <taxon>Bacillati</taxon>
        <taxon>Actinomycetota</taxon>
        <taxon>Actinomycetes</taxon>
        <taxon>Micromonosporales</taxon>
        <taxon>Micromonosporaceae</taxon>
        <taxon>Micromonospora</taxon>
    </lineage>
</organism>
<evidence type="ECO:0000313" key="2">
    <source>
        <dbReference type="EMBL" id="SIN32803.1"/>
    </source>
</evidence>
<keyword evidence="1" id="KW-1133">Transmembrane helix</keyword>
<dbReference type="EMBL" id="FSQT01000002">
    <property type="protein sequence ID" value="SIN32803.1"/>
    <property type="molecule type" value="Genomic_DNA"/>
</dbReference>
<evidence type="ECO:0008006" key="4">
    <source>
        <dbReference type="Google" id="ProtNLM"/>
    </source>
</evidence>
<name>A0A1N6AFI8_9ACTN</name>
<reference evidence="3" key="1">
    <citation type="submission" date="2016-12" db="EMBL/GenBank/DDBJ databases">
        <authorList>
            <person name="Varghese N."/>
            <person name="Submissions S."/>
        </authorList>
    </citation>
    <scope>NUCLEOTIDE SEQUENCE [LARGE SCALE GENOMIC DNA]</scope>
    <source>
        <strain evidence="3">DSM 45599</strain>
    </source>
</reference>
<keyword evidence="1" id="KW-0812">Transmembrane</keyword>
<proteinExistence type="predicted"/>
<sequence>MHTPSGVVGRRSWGPWAVAAACVVGLLVAAIPPVLGFLVLAYGGPDIDEPRAAADRFVQHLEQNQDEAAYRSMCSQAKDRITVAEFTEAVERLGRPVSHDLGRAGFGNEAGSSAFVTVRLTDRSGATTSVSLRLETEPGWRVCSDTFG</sequence>
<feature type="transmembrane region" description="Helical" evidence="1">
    <location>
        <begin position="16"/>
        <end position="42"/>
    </location>
</feature>
<accession>A0A1N6AFI8</accession>
<evidence type="ECO:0000256" key="1">
    <source>
        <dbReference type="SAM" id="Phobius"/>
    </source>
</evidence>
<gene>
    <name evidence="2" type="ORF">SAMN04489832_5443</name>
</gene>